<keyword evidence="4" id="KW-1185">Reference proteome</keyword>
<dbReference type="SUPFAM" id="SSF48403">
    <property type="entry name" value="Ankyrin repeat"/>
    <property type="match status" value="1"/>
</dbReference>
<proteinExistence type="predicted"/>
<keyword evidence="1" id="KW-0040">ANK repeat</keyword>
<sequence length="171" mass="18704">MDRLGALLCPVKPDGNWSAPAELPQLPKLEDSKECSSSLSEASTWTTEDSEVSGASKQELRRCAQQRQLNSFLQLHEFQAVNRPRSCGTLFGESKIYPIHVAAQSGNYQLVRILLASGADPECKTSKGRKALDVARAANRDGSHEPVLYLLTGQVKIGTARELRSESSESF</sequence>
<evidence type="ECO:0000256" key="2">
    <source>
        <dbReference type="SAM" id="MobiDB-lite"/>
    </source>
</evidence>
<evidence type="ECO:0000256" key="1">
    <source>
        <dbReference type="PROSITE-ProRule" id="PRU00023"/>
    </source>
</evidence>
<feature type="repeat" description="ANK" evidence="1">
    <location>
        <begin position="94"/>
        <end position="126"/>
    </location>
</feature>
<dbReference type="EMBL" id="CAUJNA010001205">
    <property type="protein sequence ID" value="CAJ1385195.1"/>
    <property type="molecule type" value="Genomic_DNA"/>
</dbReference>
<dbReference type="InterPro" id="IPR036770">
    <property type="entry name" value="Ankyrin_rpt-contain_sf"/>
</dbReference>
<feature type="compositionally biased region" description="Low complexity" evidence="2">
    <location>
        <begin position="35"/>
        <end position="47"/>
    </location>
</feature>
<feature type="region of interest" description="Disordered" evidence="2">
    <location>
        <begin position="30"/>
        <end position="53"/>
    </location>
</feature>
<accession>A0AA36IEF4</accession>
<comment type="caution">
    <text evidence="3">The sequence shown here is derived from an EMBL/GenBank/DDBJ whole genome shotgun (WGS) entry which is preliminary data.</text>
</comment>
<dbReference type="PROSITE" id="PS50088">
    <property type="entry name" value="ANK_REPEAT"/>
    <property type="match status" value="1"/>
</dbReference>
<reference evidence="3" key="1">
    <citation type="submission" date="2023-08" db="EMBL/GenBank/DDBJ databases">
        <authorList>
            <person name="Chen Y."/>
            <person name="Shah S."/>
            <person name="Dougan E. K."/>
            <person name="Thang M."/>
            <person name="Chan C."/>
        </authorList>
    </citation>
    <scope>NUCLEOTIDE SEQUENCE</scope>
</reference>
<gene>
    <name evidence="3" type="ORF">EVOR1521_LOCUS11848</name>
</gene>
<evidence type="ECO:0000313" key="3">
    <source>
        <dbReference type="EMBL" id="CAJ1385195.1"/>
    </source>
</evidence>
<dbReference type="AlphaFoldDB" id="A0AA36IEF4"/>
<protein>
    <submittedName>
        <fullName evidence="3">Uncharacterized protein</fullName>
    </submittedName>
</protein>
<dbReference type="Proteomes" id="UP001178507">
    <property type="component" value="Unassembled WGS sequence"/>
</dbReference>
<name>A0AA36IEF4_9DINO</name>
<dbReference type="Gene3D" id="1.25.40.20">
    <property type="entry name" value="Ankyrin repeat-containing domain"/>
    <property type="match status" value="1"/>
</dbReference>
<dbReference type="InterPro" id="IPR002110">
    <property type="entry name" value="Ankyrin_rpt"/>
</dbReference>
<evidence type="ECO:0000313" key="4">
    <source>
        <dbReference type="Proteomes" id="UP001178507"/>
    </source>
</evidence>
<dbReference type="PROSITE" id="PS50297">
    <property type="entry name" value="ANK_REP_REGION"/>
    <property type="match status" value="1"/>
</dbReference>
<dbReference type="Pfam" id="PF13857">
    <property type="entry name" value="Ank_5"/>
    <property type="match status" value="1"/>
</dbReference>
<dbReference type="SMART" id="SM00248">
    <property type="entry name" value="ANK"/>
    <property type="match status" value="1"/>
</dbReference>
<organism evidence="3 4">
    <name type="scientific">Effrenium voratum</name>
    <dbReference type="NCBI Taxonomy" id="2562239"/>
    <lineage>
        <taxon>Eukaryota</taxon>
        <taxon>Sar</taxon>
        <taxon>Alveolata</taxon>
        <taxon>Dinophyceae</taxon>
        <taxon>Suessiales</taxon>
        <taxon>Symbiodiniaceae</taxon>
        <taxon>Effrenium</taxon>
    </lineage>
</organism>